<feature type="compositionally biased region" description="Pro residues" evidence="2">
    <location>
        <begin position="507"/>
        <end position="517"/>
    </location>
</feature>
<proteinExistence type="inferred from homology"/>
<dbReference type="GO" id="GO:0006508">
    <property type="term" value="P:proteolysis"/>
    <property type="evidence" value="ECO:0007669"/>
    <property type="project" value="InterPro"/>
</dbReference>
<feature type="compositionally biased region" description="Low complexity" evidence="2">
    <location>
        <begin position="112"/>
        <end position="133"/>
    </location>
</feature>
<evidence type="ECO:0000256" key="1">
    <source>
        <dbReference type="ARBA" id="ARBA00009005"/>
    </source>
</evidence>
<protein>
    <submittedName>
        <fullName evidence="4">Cysteine-type peptidase</fullName>
    </submittedName>
</protein>
<dbReference type="Proteomes" id="UP000602905">
    <property type="component" value="Unassembled WGS sequence"/>
</dbReference>
<feature type="compositionally biased region" description="Basic residues" evidence="2">
    <location>
        <begin position="63"/>
        <end position="72"/>
    </location>
</feature>
<accession>A0A8H7HRR0</accession>
<reference evidence="4" key="1">
    <citation type="submission" date="2020-09" db="EMBL/GenBank/DDBJ databases">
        <title>Comparative genome analyses of four rice-infecting Rhizoctonia solani isolates reveal extensive enrichment of homogalacturonan modification genes.</title>
        <authorList>
            <person name="Lee D.-Y."/>
            <person name="Jeon J."/>
            <person name="Kim K.-T."/>
            <person name="Cheong K."/>
            <person name="Song H."/>
            <person name="Choi G."/>
            <person name="Ko J."/>
            <person name="Opiyo S.O."/>
            <person name="Zuo S."/>
            <person name="Madhav S."/>
            <person name="Lee Y.-H."/>
            <person name="Wang G.-L."/>
        </authorList>
    </citation>
    <scope>NUCLEOTIDE SEQUENCE</scope>
    <source>
        <strain evidence="4">AG1-IA WGL</strain>
    </source>
</reference>
<evidence type="ECO:0000313" key="4">
    <source>
        <dbReference type="EMBL" id="KAF8706852.1"/>
    </source>
</evidence>
<dbReference type="OrthoDB" id="3223806at2759"/>
<dbReference type="EMBL" id="JACYCD010000051">
    <property type="protein sequence ID" value="KAF8706852.1"/>
    <property type="molecule type" value="Genomic_DNA"/>
</dbReference>
<evidence type="ECO:0000256" key="2">
    <source>
        <dbReference type="SAM" id="MobiDB-lite"/>
    </source>
</evidence>
<sequence length="529" mass="57519">MATSYSTNGCIIIAALLLGLGIWAFIFARQRALPVPAPKSESSDSGAVKEEAQSPTLPNLRDRRLKGRRTPTRSHGASGGTDYNTPPPASIRATDTLTIDPHLTNPKPARGSTKTISSPPTTPPSTACASRTPISRRRRRKALLIGLNYTQSGKLDPNEKPVRKMDPLKHAVRDAWRFASALTRIGYTKDEMRIVTDEPNQPLASSQYILECLDWLIQGVCKGDRLFLMYSGHCVNPGFMDRDTEPYLAAGDHMPIHRSTLHERLIGKVPAGAELVIVLDCCNAASMVKLKYCVGRMDDNHEVTGTNTTQVLSELGQSVNLSTNVFPQSGSLHGMSAVAQLPPIAPLQLEPINASGAFFGTPSGPMPRHRNGNVAAAPAFRIPIGASNLQPPMRRRVDPPSGRRTVVEALPITGNVVLWAGTGEHQKAFEAYGNVMNGIVTNALCSTLDNSKKSVVTQHTLWKSLVGAVGEENKWRKERDAKKSIKVAPNLRVQQPQLWSSQEPRTPSSPNPDPFIPCKPQRKLSTSCP</sequence>
<dbReference type="Pfam" id="PF00656">
    <property type="entry name" value="Peptidase_C14"/>
    <property type="match status" value="1"/>
</dbReference>
<feature type="region of interest" description="Disordered" evidence="2">
    <location>
        <begin position="485"/>
        <end position="529"/>
    </location>
</feature>
<dbReference type="GO" id="GO:0004197">
    <property type="term" value="F:cysteine-type endopeptidase activity"/>
    <property type="evidence" value="ECO:0007669"/>
    <property type="project" value="InterPro"/>
</dbReference>
<dbReference type="InterPro" id="IPR050452">
    <property type="entry name" value="Metacaspase"/>
</dbReference>
<feature type="domain" description="Peptidase C14 caspase" evidence="3">
    <location>
        <begin position="139"/>
        <end position="463"/>
    </location>
</feature>
<gene>
    <name evidence="4" type="ORF">RHS03_04742</name>
</gene>
<comment type="similarity">
    <text evidence="1">Belongs to the peptidase C14B family.</text>
</comment>
<name>A0A8H7HRR0_9AGAM</name>
<dbReference type="PANTHER" id="PTHR48104:SF30">
    <property type="entry name" value="METACASPASE-1"/>
    <property type="match status" value="1"/>
</dbReference>
<feature type="non-terminal residue" evidence="4">
    <location>
        <position position="1"/>
    </location>
</feature>
<dbReference type="InterPro" id="IPR011600">
    <property type="entry name" value="Pept_C14_caspase"/>
</dbReference>
<dbReference type="Gene3D" id="3.40.50.1460">
    <property type="match status" value="1"/>
</dbReference>
<evidence type="ECO:0000313" key="5">
    <source>
        <dbReference type="Proteomes" id="UP000602905"/>
    </source>
</evidence>
<evidence type="ECO:0000259" key="3">
    <source>
        <dbReference type="Pfam" id="PF00656"/>
    </source>
</evidence>
<organism evidence="4 5">
    <name type="scientific">Rhizoctonia solani</name>
    <dbReference type="NCBI Taxonomy" id="456999"/>
    <lineage>
        <taxon>Eukaryota</taxon>
        <taxon>Fungi</taxon>
        <taxon>Dikarya</taxon>
        <taxon>Basidiomycota</taxon>
        <taxon>Agaricomycotina</taxon>
        <taxon>Agaricomycetes</taxon>
        <taxon>Cantharellales</taxon>
        <taxon>Ceratobasidiaceae</taxon>
        <taxon>Rhizoctonia</taxon>
    </lineage>
</organism>
<comment type="caution">
    <text evidence="4">The sequence shown here is derived from an EMBL/GenBank/DDBJ whole genome shotgun (WGS) entry which is preliminary data.</text>
</comment>
<feature type="compositionally biased region" description="Polar residues" evidence="2">
    <location>
        <begin position="492"/>
        <end position="506"/>
    </location>
</feature>
<dbReference type="PANTHER" id="PTHR48104">
    <property type="entry name" value="METACASPASE-4"/>
    <property type="match status" value="1"/>
</dbReference>
<dbReference type="AlphaFoldDB" id="A0A8H7HRR0"/>
<dbReference type="GO" id="GO:0005737">
    <property type="term" value="C:cytoplasm"/>
    <property type="evidence" value="ECO:0007669"/>
    <property type="project" value="TreeGrafter"/>
</dbReference>
<feature type="region of interest" description="Disordered" evidence="2">
    <location>
        <begin position="36"/>
        <end position="135"/>
    </location>
</feature>